<dbReference type="Proteomes" id="UP000256856">
    <property type="component" value="Chromosome"/>
</dbReference>
<dbReference type="Gene3D" id="3.40.50.11540">
    <property type="entry name" value="NADH-ubiquinone oxidoreductase 51kDa subunit"/>
    <property type="match status" value="1"/>
</dbReference>
<dbReference type="PANTHER" id="PTHR43578:SF3">
    <property type="entry name" value="NADH-QUINONE OXIDOREDUCTASE SUBUNIT F"/>
    <property type="match status" value="1"/>
</dbReference>
<evidence type="ECO:0000256" key="4">
    <source>
        <dbReference type="ARBA" id="ARBA00019901"/>
    </source>
</evidence>
<keyword evidence="13 16" id="KW-0520">NAD</keyword>
<sequence>MKFKKKNNQTHPLTWRIRKDKKPIWIEEYCKKKGYKIAEETLNNMNSKEIILIIKNSELKGRGGGGFPTGIKWELMSKVNISKDKYIICNADEMEPGSYKDKLLIEQLPHLLIESIIIAAFALKAQQGYIFLRGEYIKANINLQKAIKEAINAGFIGNKIFNTKFNFKLNIHTGAGRYICGEETALLNSLEGKRAIPRHKPPFPALVGFLGKPTCINNVETLCNIPGIIKYGPEWYKGLSKSNDYGTKIMGFSGKVNNPGVWEMPFGTTAREILEKYAKGMCKKVKLKAWQPGGASTALLTEKHLDTPMDFTNILKIGSRLGTGVALAIDDKINILSLIKNIEKFFSRESCGWCTPCRDGLPWIVKILNKLEKKQGNKKDIKILRDLCSHIKNGTTFCAHAIGAITPLQSAMKIFYQEFKYSLK</sequence>
<dbReference type="OrthoDB" id="9805533at2"/>
<comment type="cofactor">
    <cofactor evidence="1 16">
        <name>FMN</name>
        <dbReference type="ChEBI" id="CHEBI:58210"/>
    </cofactor>
</comment>
<name>A0A346E075_9ENTR</name>
<keyword evidence="10" id="KW-1278">Translocase</keyword>
<dbReference type="KEGG" id="ppet:C9I82_432"/>
<dbReference type="NCBIfam" id="NF010120">
    <property type="entry name" value="PRK13596.1"/>
    <property type="match status" value="1"/>
</dbReference>
<dbReference type="InterPro" id="IPR001949">
    <property type="entry name" value="NADH-UbQ_OxRdtase_51kDa_CS"/>
</dbReference>
<dbReference type="GO" id="GO:0046872">
    <property type="term" value="F:metal ion binding"/>
    <property type="evidence" value="ECO:0007669"/>
    <property type="project" value="UniProtKB-KW"/>
</dbReference>
<dbReference type="SUPFAM" id="SSF140490">
    <property type="entry name" value="Nqo1C-terminal domain-like"/>
    <property type="match status" value="1"/>
</dbReference>
<evidence type="ECO:0000259" key="17">
    <source>
        <dbReference type="SMART" id="SM00928"/>
    </source>
</evidence>
<dbReference type="FunFam" id="3.10.20.600:FF:000002">
    <property type="entry name" value="NADH-quinone oxidoreductase subunit F"/>
    <property type="match status" value="1"/>
</dbReference>
<dbReference type="AlphaFoldDB" id="A0A346E075"/>
<keyword evidence="18" id="KW-0830">Ubiquinone</keyword>
<reference evidence="18 19" key="1">
    <citation type="submission" date="2018-03" db="EMBL/GenBank/DDBJ databases">
        <title>A parallel universe: an anciently diverged bacterial symbiosis in a Hawaiian planthopper (Hemiptera: Cixiidae) reveals rearranged nutritional responsibilities.</title>
        <authorList>
            <person name="Bennett G."/>
            <person name="Mao M."/>
        </authorList>
    </citation>
    <scope>NUCLEOTIDE SEQUENCE [LARGE SCALE GENOMIC DNA]</scope>
    <source>
        <strain evidence="18 19">OLIH</strain>
    </source>
</reference>
<comment type="similarity">
    <text evidence="3 16">Belongs to the complex I 51 kDa subunit family.</text>
</comment>
<evidence type="ECO:0000256" key="11">
    <source>
        <dbReference type="ARBA" id="ARBA00023004"/>
    </source>
</evidence>
<evidence type="ECO:0000256" key="6">
    <source>
        <dbReference type="ARBA" id="ARBA00022630"/>
    </source>
</evidence>
<dbReference type="RefSeq" id="WP_115956205.1">
    <property type="nucleotide sequence ID" value="NZ_CP028374.1"/>
</dbReference>
<accession>A0A346E075</accession>
<dbReference type="InterPro" id="IPR037207">
    <property type="entry name" value="Nuop51_4Fe4S-bd_sf"/>
</dbReference>
<evidence type="ECO:0000256" key="8">
    <source>
        <dbReference type="ARBA" id="ARBA00022719"/>
    </source>
</evidence>
<evidence type="ECO:0000256" key="2">
    <source>
        <dbReference type="ARBA" id="ARBA00001966"/>
    </source>
</evidence>
<keyword evidence="8 16" id="KW-0874">Quinone</keyword>
<evidence type="ECO:0000256" key="7">
    <source>
        <dbReference type="ARBA" id="ARBA00022643"/>
    </source>
</evidence>
<evidence type="ECO:0000256" key="10">
    <source>
        <dbReference type="ARBA" id="ARBA00022967"/>
    </source>
</evidence>
<gene>
    <name evidence="18" type="ORF">C9I82_432</name>
</gene>
<dbReference type="SMART" id="SM00928">
    <property type="entry name" value="NADH_4Fe-4S"/>
    <property type="match status" value="1"/>
</dbReference>
<keyword evidence="5 16" id="KW-0004">4Fe-4S</keyword>
<comment type="catalytic activity">
    <reaction evidence="15 16">
        <text>a quinone + NADH + 5 H(+)(in) = a quinol + NAD(+) + 4 H(+)(out)</text>
        <dbReference type="Rhea" id="RHEA:57888"/>
        <dbReference type="ChEBI" id="CHEBI:15378"/>
        <dbReference type="ChEBI" id="CHEBI:24646"/>
        <dbReference type="ChEBI" id="CHEBI:57540"/>
        <dbReference type="ChEBI" id="CHEBI:57945"/>
        <dbReference type="ChEBI" id="CHEBI:132124"/>
    </reaction>
</comment>
<dbReference type="FunFam" id="3.40.50.11540:FF:000001">
    <property type="entry name" value="NADH dehydrogenase [ubiquinone] flavoprotein 1, mitochondrial"/>
    <property type="match status" value="1"/>
</dbReference>
<dbReference type="Pfam" id="PF10589">
    <property type="entry name" value="NADH_4Fe-4S"/>
    <property type="match status" value="1"/>
</dbReference>
<dbReference type="EC" id="7.1.1.-" evidence="16"/>
<dbReference type="GO" id="GO:0051287">
    <property type="term" value="F:NAD binding"/>
    <property type="evidence" value="ECO:0007669"/>
    <property type="project" value="UniProtKB-UniRule"/>
</dbReference>
<keyword evidence="11 16" id="KW-0408">Iron</keyword>
<dbReference type="NCBIfam" id="TIGR01959">
    <property type="entry name" value="nuoF_fam"/>
    <property type="match status" value="1"/>
</dbReference>
<dbReference type="PANTHER" id="PTHR43578">
    <property type="entry name" value="NADH-QUINONE OXIDOREDUCTASE SUBUNIT F"/>
    <property type="match status" value="1"/>
</dbReference>
<dbReference type="GO" id="GO:0048038">
    <property type="term" value="F:quinone binding"/>
    <property type="evidence" value="ECO:0007669"/>
    <property type="project" value="UniProtKB-KW"/>
</dbReference>
<keyword evidence="6 16" id="KW-0285">Flavoprotein</keyword>
<organism evidence="18 19">
    <name type="scientific">Candidatus Purcelliella pentastirinorum</name>
    <dbReference type="NCBI Taxonomy" id="472834"/>
    <lineage>
        <taxon>Bacteria</taxon>
        <taxon>Pseudomonadati</taxon>
        <taxon>Pseudomonadota</taxon>
        <taxon>Gammaproteobacteria</taxon>
        <taxon>Enterobacterales</taxon>
        <taxon>Enterobacteriaceae</taxon>
        <taxon>Candidatus Purcelliella</taxon>
    </lineage>
</organism>
<keyword evidence="7 16" id="KW-0288">FMN</keyword>
<dbReference type="Pfam" id="PF01512">
    <property type="entry name" value="Complex1_51K"/>
    <property type="match status" value="1"/>
</dbReference>
<comment type="function">
    <text evidence="16">NDH-1 shuttles electrons from NADH, via FMN and iron-sulfur (Fe-S) centers, to quinones in the respiratory chain.</text>
</comment>
<evidence type="ECO:0000313" key="18">
    <source>
        <dbReference type="EMBL" id="AXN02380.1"/>
    </source>
</evidence>
<evidence type="ECO:0000256" key="14">
    <source>
        <dbReference type="ARBA" id="ARBA00026021"/>
    </source>
</evidence>
<proteinExistence type="inferred from homology"/>
<dbReference type="PROSITE" id="PS00644">
    <property type="entry name" value="COMPLEX1_51K_1"/>
    <property type="match status" value="1"/>
</dbReference>
<evidence type="ECO:0000256" key="16">
    <source>
        <dbReference type="RuleBase" id="RU364066"/>
    </source>
</evidence>
<dbReference type="GO" id="GO:0051539">
    <property type="term" value="F:4 iron, 4 sulfur cluster binding"/>
    <property type="evidence" value="ECO:0007669"/>
    <property type="project" value="UniProtKB-UniRule"/>
</dbReference>
<dbReference type="InterPro" id="IPR037225">
    <property type="entry name" value="Nuo51_FMN-bd_sf"/>
</dbReference>
<feature type="domain" description="NADH-ubiquinone oxidoreductase 51kDa subunit iron-sulphur binding" evidence="17">
    <location>
        <begin position="336"/>
        <end position="381"/>
    </location>
</feature>
<protein>
    <recommendedName>
        <fullName evidence="4 16">NADH-quinone oxidoreductase subunit F</fullName>
        <ecNumber evidence="16">7.1.1.-</ecNumber>
    </recommendedName>
</protein>
<dbReference type="Gene3D" id="3.10.20.600">
    <property type="match status" value="1"/>
</dbReference>
<evidence type="ECO:0000256" key="13">
    <source>
        <dbReference type="ARBA" id="ARBA00023027"/>
    </source>
</evidence>
<comment type="cofactor">
    <cofactor evidence="2 16">
        <name>[4Fe-4S] cluster</name>
        <dbReference type="ChEBI" id="CHEBI:49883"/>
    </cofactor>
</comment>
<evidence type="ECO:0000256" key="12">
    <source>
        <dbReference type="ARBA" id="ARBA00023014"/>
    </source>
</evidence>
<evidence type="ECO:0000256" key="9">
    <source>
        <dbReference type="ARBA" id="ARBA00022723"/>
    </source>
</evidence>
<evidence type="ECO:0000313" key="19">
    <source>
        <dbReference type="Proteomes" id="UP000256856"/>
    </source>
</evidence>
<dbReference type="Gene3D" id="1.20.1440.230">
    <property type="entry name" value="NADH-ubiquinone oxidoreductase 51kDa subunit, iron-sulphur binding domain"/>
    <property type="match status" value="1"/>
</dbReference>
<evidence type="ECO:0000256" key="15">
    <source>
        <dbReference type="ARBA" id="ARBA00047712"/>
    </source>
</evidence>
<comment type="subunit">
    <text evidence="14">Composed of 13 different subunits. Subunits NuoCD, E, F, and G constitute the peripheral sector of the complex.</text>
</comment>
<dbReference type="GO" id="GO:0010181">
    <property type="term" value="F:FMN binding"/>
    <property type="evidence" value="ECO:0007669"/>
    <property type="project" value="InterPro"/>
</dbReference>
<evidence type="ECO:0000256" key="1">
    <source>
        <dbReference type="ARBA" id="ARBA00001917"/>
    </source>
</evidence>
<dbReference type="FunFam" id="1.20.1440.230:FF:000002">
    <property type="entry name" value="NADH-quinone oxidoreductase subunit F"/>
    <property type="match status" value="1"/>
</dbReference>
<dbReference type="GO" id="GO:0008137">
    <property type="term" value="F:NADH dehydrogenase (ubiquinone) activity"/>
    <property type="evidence" value="ECO:0007669"/>
    <property type="project" value="InterPro"/>
</dbReference>
<dbReference type="PROSITE" id="PS00645">
    <property type="entry name" value="COMPLEX1_51K_2"/>
    <property type="match status" value="1"/>
</dbReference>
<keyword evidence="9 16" id="KW-0479">Metal-binding</keyword>
<dbReference type="EMBL" id="CP028374">
    <property type="protein sequence ID" value="AXN02380.1"/>
    <property type="molecule type" value="Genomic_DNA"/>
</dbReference>
<keyword evidence="19" id="KW-1185">Reference proteome</keyword>
<evidence type="ECO:0000256" key="5">
    <source>
        <dbReference type="ARBA" id="ARBA00022485"/>
    </source>
</evidence>
<evidence type="ECO:0000256" key="3">
    <source>
        <dbReference type="ARBA" id="ARBA00007523"/>
    </source>
</evidence>
<dbReference type="SUPFAM" id="SSF142019">
    <property type="entry name" value="Nqo1 FMN-binding domain-like"/>
    <property type="match status" value="1"/>
</dbReference>
<keyword evidence="12 16" id="KW-0411">Iron-sulfur</keyword>
<dbReference type="InterPro" id="IPR011537">
    <property type="entry name" value="NADH-UbQ_OxRdtase_suF"/>
</dbReference>
<dbReference type="InterPro" id="IPR019575">
    <property type="entry name" value="Nuop51_4Fe4S-bd"/>
</dbReference>
<dbReference type="SUPFAM" id="SSF142984">
    <property type="entry name" value="Nqo1 middle domain-like"/>
    <property type="match status" value="1"/>
</dbReference>
<dbReference type="InterPro" id="IPR011538">
    <property type="entry name" value="Nuo51_FMN-bd"/>
</dbReference>